<organism evidence="2 3">
    <name type="scientific">Coniochaeta hoffmannii</name>
    <dbReference type="NCBI Taxonomy" id="91930"/>
    <lineage>
        <taxon>Eukaryota</taxon>
        <taxon>Fungi</taxon>
        <taxon>Dikarya</taxon>
        <taxon>Ascomycota</taxon>
        <taxon>Pezizomycotina</taxon>
        <taxon>Sordariomycetes</taxon>
        <taxon>Sordariomycetidae</taxon>
        <taxon>Coniochaetales</taxon>
        <taxon>Coniochaetaceae</taxon>
        <taxon>Coniochaeta</taxon>
    </lineage>
</organism>
<dbReference type="PANTHER" id="PTHR40642">
    <property type="entry name" value="YALI0F31295P"/>
    <property type="match status" value="1"/>
</dbReference>
<sequence>MASTAFRVPVVSQAELDFFRDAHFGKASIDHFSTHFLPSHDAQHDEQSGQFYQPEEAYDDEDQEDDGLGYYEDGVKRTLTDEQIAMFRHSELEALRRAQESGDSKPATASSTAAAIKTSPPTREPEPRELSSEDDIPSKTAKTAGKKKKRRRPKTRVEPEKPDLRKRTWDVVDTGLASLDYGEEPQGSTPIPRQTQRRRISYDD</sequence>
<evidence type="ECO:0000256" key="1">
    <source>
        <dbReference type="SAM" id="MobiDB-lite"/>
    </source>
</evidence>
<dbReference type="AlphaFoldDB" id="A0AA38R145"/>
<feature type="region of interest" description="Disordered" evidence="1">
    <location>
        <begin position="39"/>
        <end position="71"/>
    </location>
</feature>
<accession>A0AA38R145</accession>
<name>A0AA38R145_9PEZI</name>
<gene>
    <name evidence="2" type="ORF">NKR19_g10400</name>
</gene>
<dbReference type="EMBL" id="JANBVN010000357">
    <property type="protein sequence ID" value="KAJ9129379.1"/>
    <property type="molecule type" value="Genomic_DNA"/>
</dbReference>
<dbReference type="Pfam" id="PF12720">
    <property type="entry name" value="DUF3807"/>
    <property type="match status" value="1"/>
</dbReference>
<reference evidence="2" key="1">
    <citation type="submission" date="2022-07" db="EMBL/GenBank/DDBJ databases">
        <title>Fungi with potential for degradation of polypropylene.</title>
        <authorList>
            <person name="Gostincar C."/>
        </authorList>
    </citation>
    <scope>NUCLEOTIDE SEQUENCE</scope>
    <source>
        <strain evidence="2">EXF-13287</strain>
    </source>
</reference>
<dbReference type="InterPro" id="IPR024526">
    <property type="entry name" value="DUF3807"/>
</dbReference>
<comment type="caution">
    <text evidence="2">The sequence shown here is derived from an EMBL/GenBank/DDBJ whole genome shotgun (WGS) entry which is preliminary data.</text>
</comment>
<dbReference type="PANTHER" id="PTHR40642:SF1">
    <property type="entry name" value="YALI0F31295P"/>
    <property type="match status" value="1"/>
</dbReference>
<feature type="compositionally biased region" description="Low complexity" evidence="1">
    <location>
        <begin position="104"/>
        <end position="121"/>
    </location>
</feature>
<evidence type="ECO:0000313" key="3">
    <source>
        <dbReference type="Proteomes" id="UP001174691"/>
    </source>
</evidence>
<feature type="region of interest" description="Disordered" evidence="1">
    <location>
        <begin position="95"/>
        <end position="204"/>
    </location>
</feature>
<feature type="compositionally biased region" description="Basic residues" evidence="1">
    <location>
        <begin position="144"/>
        <end position="154"/>
    </location>
</feature>
<keyword evidence="3" id="KW-1185">Reference proteome</keyword>
<dbReference type="Proteomes" id="UP001174691">
    <property type="component" value="Unassembled WGS sequence"/>
</dbReference>
<feature type="compositionally biased region" description="Basic and acidic residues" evidence="1">
    <location>
        <begin position="155"/>
        <end position="170"/>
    </location>
</feature>
<feature type="compositionally biased region" description="Acidic residues" evidence="1">
    <location>
        <begin position="56"/>
        <end position="67"/>
    </location>
</feature>
<protein>
    <submittedName>
        <fullName evidence="2">Uncharacterized protein</fullName>
    </submittedName>
</protein>
<feature type="compositionally biased region" description="Basic residues" evidence="1">
    <location>
        <begin position="195"/>
        <end position="204"/>
    </location>
</feature>
<evidence type="ECO:0000313" key="2">
    <source>
        <dbReference type="EMBL" id="KAJ9129379.1"/>
    </source>
</evidence>
<proteinExistence type="predicted"/>